<name>T1JXX6_TETUR</name>
<dbReference type="eggNOG" id="KOG1927">
    <property type="taxonomic scope" value="Eukaryota"/>
</dbReference>
<dbReference type="HOGENOM" id="CLU_245263_0_0_1"/>
<evidence type="ECO:0000256" key="1">
    <source>
        <dbReference type="SAM" id="MobiDB-lite"/>
    </source>
</evidence>
<accession>T1JXX6</accession>
<dbReference type="InterPro" id="IPR038106">
    <property type="entry name" value="NFRKB_winged_sf"/>
</dbReference>
<protein>
    <submittedName>
        <fullName evidence="4">Uncharacterized protein</fullName>
    </submittedName>
</protein>
<feature type="compositionally biased region" description="Polar residues" evidence="1">
    <location>
        <begin position="938"/>
        <end position="948"/>
    </location>
</feature>
<dbReference type="Pfam" id="PF25793">
    <property type="entry name" value="WHD_2nd_NFRKB"/>
    <property type="match status" value="1"/>
</dbReference>
<dbReference type="InterPro" id="IPR024867">
    <property type="entry name" value="NFRKB"/>
</dbReference>
<reference evidence="4" key="2">
    <citation type="submission" date="2015-06" db="UniProtKB">
        <authorList>
            <consortium name="EnsemblMetazoa"/>
        </authorList>
    </citation>
    <scope>IDENTIFICATION</scope>
</reference>
<feature type="domain" description="Nuclear factor related to kappa-B-binding protein second winged helix" evidence="3">
    <location>
        <begin position="704"/>
        <end position="847"/>
    </location>
</feature>
<evidence type="ECO:0000313" key="5">
    <source>
        <dbReference type="Proteomes" id="UP000015104"/>
    </source>
</evidence>
<dbReference type="EnsemblMetazoa" id="tetur02g13600.1">
    <property type="protein sequence ID" value="tetur02g13600.1"/>
    <property type="gene ID" value="tetur02g13600"/>
</dbReference>
<feature type="domain" description="Nuclear factor related to kappa-B-binding protein winged helix-like" evidence="2">
    <location>
        <begin position="572"/>
        <end position="666"/>
    </location>
</feature>
<feature type="compositionally biased region" description="Low complexity" evidence="1">
    <location>
        <begin position="923"/>
        <end position="937"/>
    </location>
</feature>
<dbReference type="GO" id="GO:0031011">
    <property type="term" value="C:Ino80 complex"/>
    <property type="evidence" value="ECO:0007669"/>
    <property type="project" value="InterPro"/>
</dbReference>
<dbReference type="GO" id="GO:0002020">
    <property type="term" value="F:protease binding"/>
    <property type="evidence" value="ECO:0007669"/>
    <property type="project" value="TreeGrafter"/>
</dbReference>
<dbReference type="InterPro" id="IPR057748">
    <property type="entry name" value="NFRKB_WH_2"/>
</dbReference>
<evidence type="ECO:0000313" key="4">
    <source>
        <dbReference type="EnsemblMetazoa" id="tetur02g13600.1"/>
    </source>
</evidence>
<feature type="region of interest" description="Disordered" evidence="1">
    <location>
        <begin position="917"/>
        <end position="954"/>
    </location>
</feature>
<evidence type="ECO:0000259" key="2">
    <source>
        <dbReference type="Pfam" id="PF14465"/>
    </source>
</evidence>
<dbReference type="PANTHER" id="PTHR13052">
    <property type="entry name" value="NFRKB-RELATED"/>
    <property type="match status" value="1"/>
</dbReference>
<sequence>MNNNTGLSSSSTSGSGSLISTLVTSINQIPIEILSDKSLFDSIIGDNDLWSMVGDSKKCEILDKCLPNSFDAQEKEDTIRLLFNGQLKRFDDNPLDYIYFQLKLQRTSPDLLRTYDEVNRLKRRAYLIQEQKYQCKLLTEILTKRRILFEAAANSSPYGISPVTYQKVKSKLIPKNGNLSLRKRRKLLLRARKVKERYKMEIKRLFPEDLVTSDDDSDLELDVKPLRTKALHDDSINKTGPLKAYCDITSSRDEYLSTMKNFRRKRKALQNNESDDPVMDFSNITLSDIISRVANDSGDDICEKGLIAGDLKSTSPFTPKSPKLLCNSTSSLPLNTTSTSATTLTSINLNRIVSLLPNLSSAPLLSRQLSLQMSTSCQTGLGSSQSLLSNFESLSPPKKSQSTTILNVNSIKREPLDIFDFDNDSPPHSFPLPPLSLSSSTTSNPIPATSFSSLISQPHSPHISTSLPNVASIVSNSINDTPINTNTILATTIASAVTAIATTLATVTSTTTPLLIPATAQAVTTATTIPATMATYVQQQHPHQSKSQLTPIADQTILSTSKSTGEALPASFFSLIRDIFYISASNDRKLTLHKLEELVKEKLRLLDSKVSWSYEMVQSAMNYLSEVFPPPDMIPLVDYKEKNQLWQWIGVNRDSDDILIPLCNDWLEEKDKKKTTSLMDPSQPVPPAICPTNWTVRPSTEEEKKIYRDQEDLRYKKPHKAFTFTIHGYNSVVGPVKGCGIGSASPHAASPNKAREHSLLVKDRPPFVTLLSLVRDAAARLPNGEGTRADICELLKDSQYLLPTVSDQQVNAIVSGALDRLHYEKDPCVKYDVNRKVWIYLHRNRTETEFETLHGIQVQAAKAKRSFTKSQRKICSSSITQTPSISTTIGNFSRINVTNFSGKQPSAKVNKSALGSLTKTGESQSNTNTSTVLTSSSIQPTQQQKPPLTSSVSLAVPTPVSTSVSIPTTVSTTMSTSVPASMPTSIPASIQTSTTTSTFSLVSSSNQQPISFLSRSTPLKASSLPSPSSTNFNSIIPNLSLTTSSGITLNSNPISTLTTSTSSSNTPTTTTLPNINLSSSSLQRLSVGTSTLKKKAQRLKPVKKEPEQVESTSVSSNITAKPISYSSGTMTIAPMPASSQPLRGFEKIIPSHTALASPSQDTFTSLISSESGSQVKQIRPAKSVNSTMKVTSIISSSVANTAKNIDNVQHFLSLTTKTTSSLPSNITITSSATKPIAPKLGSSQSDTQQIIFPSTPGQTIFGKSILNPFEPKQPVTQTIQSSSQQQAASGGQHQILKPILPAPIQSQFQQQHQSDKQPVTKLTTTKHHQIQTQSLAQQIITLQPASIAATTQSQQITISKPLQAQQTAKPQQIQIHNQNISLASADGKQVNKTNPTQITLPKQIQIQGGSSTNLSTPTQISIPTSMLFGARPGSVVLATPGGKSYMMATSGGSIVLHPQVSGANTMQTTTNVSGSTTGVTNASTTSLAVRTLQGIRVIPVTTGIPVQRATGSSSLLGPNNSSQTPGVVPPHHVVARIITTNQSPHGSATQAQIVIPSTSTIQPILLASPQQLPNPSE</sequence>
<dbReference type="InterPro" id="IPR025220">
    <property type="entry name" value="NFRKB_WH_1"/>
</dbReference>
<feature type="region of interest" description="Disordered" evidence="1">
    <location>
        <begin position="962"/>
        <end position="981"/>
    </location>
</feature>
<dbReference type="Pfam" id="PF14465">
    <property type="entry name" value="WHD_1st_NFRKB"/>
    <property type="match status" value="1"/>
</dbReference>
<dbReference type="Gene3D" id="1.10.10.2430">
    <property type="entry name" value="NFRKB winged helix-like domain"/>
    <property type="match status" value="1"/>
</dbReference>
<dbReference type="Proteomes" id="UP000015104">
    <property type="component" value="Unassembled WGS sequence"/>
</dbReference>
<feature type="compositionally biased region" description="Low complexity" evidence="1">
    <location>
        <begin position="1276"/>
        <end position="1292"/>
    </location>
</feature>
<dbReference type="PANTHER" id="PTHR13052:SF3">
    <property type="entry name" value="NUCLEAR FACTOR RELATED TO KAPPA-B-BINDING PROTEIN"/>
    <property type="match status" value="1"/>
</dbReference>
<proteinExistence type="predicted"/>
<feature type="region of interest" description="Disordered" evidence="1">
    <location>
        <begin position="1273"/>
        <end position="1292"/>
    </location>
</feature>
<organism evidence="4 5">
    <name type="scientific">Tetranychus urticae</name>
    <name type="common">Two-spotted spider mite</name>
    <dbReference type="NCBI Taxonomy" id="32264"/>
    <lineage>
        <taxon>Eukaryota</taxon>
        <taxon>Metazoa</taxon>
        <taxon>Ecdysozoa</taxon>
        <taxon>Arthropoda</taxon>
        <taxon>Chelicerata</taxon>
        <taxon>Arachnida</taxon>
        <taxon>Acari</taxon>
        <taxon>Acariformes</taxon>
        <taxon>Trombidiformes</taxon>
        <taxon>Prostigmata</taxon>
        <taxon>Eleutherengona</taxon>
        <taxon>Raphignathae</taxon>
        <taxon>Tetranychoidea</taxon>
        <taxon>Tetranychidae</taxon>
        <taxon>Tetranychus</taxon>
    </lineage>
</organism>
<dbReference type="EMBL" id="CAEY01000835">
    <property type="status" value="NOT_ANNOTATED_CDS"/>
    <property type="molecule type" value="Genomic_DNA"/>
</dbReference>
<keyword evidence="5" id="KW-1185">Reference proteome</keyword>
<feature type="region of interest" description="Disordered" evidence="1">
    <location>
        <begin position="1057"/>
        <end position="1076"/>
    </location>
</feature>
<evidence type="ECO:0000259" key="3">
    <source>
        <dbReference type="Pfam" id="PF25793"/>
    </source>
</evidence>
<reference evidence="5" key="1">
    <citation type="submission" date="2011-08" db="EMBL/GenBank/DDBJ databases">
        <authorList>
            <person name="Rombauts S."/>
        </authorList>
    </citation>
    <scope>NUCLEOTIDE SEQUENCE</scope>
    <source>
        <strain evidence="5">London</strain>
    </source>
</reference>
<dbReference type="STRING" id="32264.T1JXX6"/>